<name>A0ABQ5JGB7_9LACO</name>
<dbReference type="NCBIfam" id="TIGR01877">
    <property type="entry name" value="cas_cas6"/>
    <property type="match status" value="1"/>
</dbReference>
<evidence type="ECO:0000256" key="1">
    <source>
        <dbReference type="ARBA" id="ARBA00022722"/>
    </source>
</evidence>
<proteinExistence type="predicted"/>
<dbReference type="Proteomes" id="UP001055149">
    <property type="component" value="Unassembled WGS sequence"/>
</dbReference>
<protein>
    <submittedName>
        <fullName evidence="6">CRISPR-associated endoribonuclease Cas6</fullName>
    </submittedName>
</protein>
<reference evidence="6" key="1">
    <citation type="journal article" date="2022" name="Int. J. Syst. Evol. Microbiol.">
        <title>A novel species of lactic acid bacteria, Ligilactobacillus pabuli sp. nov., isolated from alfalfa silage.</title>
        <authorList>
            <person name="Tohno M."/>
            <person name="Tanizawa Y."/>
            <person name="Sawada H."/>
            <person name="Sakamoto M."/>
            <person name="Ohkuma M."/>
            <person name="Kobayashi H."/>
        </authorList>
    </citation>
    <scope>NUCLEOTIDE SEQUENCE</scope>
    <source>
        <strain evidence="6">AF129</strain>
    </source>
</reference>
<feature type="domain" description="CRISPR-associated protein Cas6 C-terminal" evidence="5">
    <location>
        <begin position="126"/>
        <end position="240"/>
    </location>
</feature>
<keyword evidence="1" id="KW-0540">Nuclease</keyword>
<sequence>MEKIRIFCDNLGSKDYKLAVFFHAWLMDQLQDDEASLMHLNRTKPFTVNVVYKYPQVIFEVNLLTEEITEILSKILLADSLTSLELKSATQKIYHIQDKQIESLKEKELTAAFYNEKPQRRIKLLFKTPTSFKSQAEYVFYPDVRLLFQSLMRKYNYIFEGNENIDKELLQSICENVRISRYQLRSNYYSIHQSRIPSFTGQITLFCSGTDTLVSYVNVLLRFAEYAGIGIKTAMGMGAVSLE</sequence>
<gene>
    <name evidence="6" type="ORF">LPAF129_02720</name>
</gene>
<evidence type="ECO:0000313" key="6">
    <source>
        <dbReference type="EMBL" id="GKS80587.1"/>
    </source>
</evidence>
<comment type="caution">
    <text evidence="6">The sequence shown here is derived from an EMBL/GenBank/DDBJ whole genome shotgun (WGS) entry which is preliminary data.</text>
</comment>
<dbReference type="InterPro" id="IPR010156">
    <property type="entry name" value="CRISPR-assoc_prot_Cas6"/>
</dbReference>
<evidence type="ECO:0000313" key="7">
    <source>
        <dbReference type="Proteomes" id="UP001055149"/>
    </source>
</evidence>
<organism evidence="6 7">
    <name type="scientific">Ligilactobacillus pabuli</name>
    <dbReference type="NCBI Taxonomy" id="2886039"/>
    <lineage>
        <taxon>Bacteria</taxon>
        <taxon>Bacillati</taxon>
        <taxon>Bacillota</taxon>
        <taxon>Bacilli</taxon>
        <taxon>Lactobacillales</taxon>
        <taxon>Lactobacillaceae</taxon>
        <taxon>Ligilactobacillus</taxon>
    </lineage>
</organism>
<dbReference type="CDD" id="cd21141">
    <property type="entry name" value="Cas6_III-like"/>
    <property type="match status" value="1"/>
</dbReference>
<dbReference type="EMBL" id="BQXH01000002">
    <property type="protein sequence ID" value="GKS80587.1"/>
    <property type="molecule type" value="Genomic_DNA"/>
</dbReference>
<accession>A0ABQ5JGB7</accession>
<dbReference type="InterPro" id="IPR019267">
    <property type="entry name" value="CRISPR-assoc_Cas6_C"/>
</dbReference>
<keyword evidence="2" id="KW-0255">Endonuclease</keyword>
<evidence type="ECO:0000256" key="2">
    <source>
        <dbReference type="ARBA" id="ARBA00022759"/>
    </source>
</evidence>
<keyword evidence="7" id="KW-1185">Reference proteome</keyword>
<evidence type="ECO:0000256" key="3">
    <source>
        <dbReference type="ARBA" id="ARBA00022801"/>
    </source>
</evidence>
<dbReference type="Gene3D" id="3.30.70.1900">
    <property type="match status" value="1"/>
</dbReference>
<evidence type="ECO:0000259" key="5">
    <source>
        <dbReference type="Pfam" id="PF10040"/>
    </source>
</evidence>
<dbReference type="RefSeq" id="WP_244054274.1">
    <property type="nucleotide sequence ID" value="NZ_BQXH01000002.1"/>
</dbReference>
<keyword evidence="4" id="KW-0051">Antiviral defense</keyword>
<dbReference type="Pfam" id="PF10040">
    <property type="entry name" value="CRISPR_Cas6"/>
    <property type="match status" value="1"/>
</dbReference>
<keyword evidence="3" id="KW-0378">Hydrolase</keyword>
<evidence type="ECO:0000256" key="4">
    <source>
        <dbReference type="ARBA" id="ARBA00023118"/>
    </source>
</evidence>